<dbReference type="InterPro" id="IPR014729">
    <property type="entry name" value="Rossmann-like_a/b/a_fold"/>
</dbReference>
<dbReference type="InterPro" id="IPR009008">
    <property type="entry name" value="Val/Leu/Ile-tRNA-synth_edit"/>
</dbReference>
<evidence type="ECO:0000256" key="7">
    <source>
        <dbReference type="ARBA" id="ARBA00048359"/>
    </source>
</evidence>
<evidence type="ECO:0000256" key="6">
    <source>
        <dbReference type="ARBA" id="ARBA00025217"/>
    </source>
</evidence>
<dbReference type="SUPFAM" id="SSF52374">
    <property type="entry name" value="Nucleotidylyl transferase"/>
    <property type="match status" value="1"/>
</dbReference>
<reference evidence="12" key="1">
    <citation type="journal article" date="2019" name="Int. J. Syst. Evol. Microbiol.">
        <title>The Global Catalogue of Microorganisms (GCM) 10K type strain sequencing project: providing services to taxonomists for standard genome sequencing and annotation.</title>
        <authorList>
            <consortium name="The Broad Institute Genomics Platform"/>
            <consortium name="The Broad Institute Genome Sequencing Center for Infectious Disease"/>
            <person name="Wu L."/>
            <person name="Ma J."/>
        </authorList>
    </citation>
    <scope>NUCLEOTIDE SEQUENCE [LARGE SCALE GENOMIC DNA]</scope>
    <source>
        <strain evidence="12">JCM 9377</strain>
    </source>
</reference>
<dbReference type="InterPro" id="IPR002301">
    <property type="entry name" value="Ile-tRNA-ligase"/>
</dbReference>
<dbReference type="HAMAP" id="MF_02003">
    <property type="entry name" value="Ile_tRNA_synth_type2"/>
    <property type="match status" value="1"/>
</dbReference>
<comment type="subunit">
    <text evidence="8">Monomer.</text>
</comment>
<dbReference type="Gene3D" id="1.10.730.10">
    <property type="entry name" value="Isoleucyl-tRNA Synthetase, Domain 1"/>
    <property type="match status" value="1"/>
</dbReference>
<dbReference type="GO" id="GO:0016874">
    <property type="term" value="F:ligase activity"/>
    <property type="evidence" value="ECO:0007669"/>
    <property type="project" value="UniProtKB-KW"/>
</dbReference>
<dbReference type="CDD" id="cd00818">
    <property type="entry name" value="IleRS_core"/>
    <property type="match status" value="1"/>
</dbReference>
<evidence type="ECO:0000256" key="4">
    <source>
        <dbReference type="ARBA" id="ARBA00022917"/>
    </source>
</evidence>
<feature type="domain" description="Aminoacyl-tRNA synthetase class Ia" evidence="9">
    <location>
        <begin position="19"/>
        <end position="625"/>
    </location>
</feature>
<comment type="catalytic activity">
    <reaction evidence="7 8">
        <text>tRNA(Ile) + L-isoleucine + ATP = L-isoleucyl-tRNA(Ile) + AMP + diphosphate</text>
        <dbReference type="Rhea" id="RHEA:11060"/>
        <dbReference type="Rhea" id="RHEA-COMP:9666"/>
        <dbReference type="Rhea" id="RHEA-COMP:9695"/>
        <dbReference type="ChEBI" id="CHEBI:30616"/>
        <dbReference type="ChEBI" id="CHEBI:33019"/>
        <dbReference type="ChEBI" id="CHEBI:58045"/>
        <dbReference type="ChEBI" id="CHEBI:78442"/>
        <dbReference type="ChEBI" id="CHEBI:78528"/>
        <dbReference type="ChEBI" id="CHEBI:456215"/>
        <dbReference type="EC" id="6.1.1.5"/>
    </reaction>
</comment>
<sequence>MSFRPLPAQVDLPVLERAMLRRWQDEKIFQRSLERNASGPRWVFYEGPPTANGMPGVHHVEARVFKDVFPRFKTMQGFNVPRKAGWDCHGLPVEVAVEKELGLSGKPQIEAYGIKEFNERCRASVTRHTDAFEELTERMGYWVDLGEAYRTMDPSYVESVWWSLKVIWDKGLLFSDYRITPYCPRCGTGLSDHELGQPGGYETVSSPSVYVRMPVTSGRFAGSDLLIWTTTPWTLVSNTAVAVHPDVTYVVAAKDGEKPVIVAEPLVESALGEGWTVTERFSGTELERTPYARPFELVEIPGAHFVLLADYVTVEDGTGLVHQAPAFGADDLATCKRYGLPTVNPIGPDGRFLGDVPMVGGVLFKEADEALTADLEARGLLFRGSHFEHSYPHCWRCHSALLYYALPAWYIRTTEIKDRMLAENAGTNWFPETIKEGRFGEWLRNNVDWSLSRSRYWGTPLPLWLCPDEHVTCVGSLKELGELAGENLSALDPHRPFVDDVTFACPVCAQTSTRVPDVIDAWYDSGSMPFAQHGYPVTGAEEFEKSYPAQFIAEATDQTRGWFYSLMAVGTLVFDKSSYENVLCLGLILAEDGRKMSKHLGNVLQPIPLMDKHGADALRWYMACSGSPWAPRRVGDAALEEVVRKVLLTYWNTASFFVLYANAAAAQDNAWTPERAGEAPAPADRPLLDRWALAELNRTVAEVTAALEVFDTQAAGRRLGEFVDDLSNWYVRRSRRRFWEGPASPDSHSAFATLYQCLETLTKLMAPLVPFITDEVWDVIKPVGAPGSVHLTAWPAVDTASLDPGLTSQMALVRRLVDLGRAARTASAVRIRQPLGRALIGASGWSALPAELRAQIAEELNVAEFEELSSIGGDLVTYEVKPNFRELGKRYGKQTPLVAKAVTSADPAALVTALRAGGTVTVTAPEVGEAVLAAGDLIVTERPKSGWAVESANGETLALDLEITPVLRLAGLAREAIRMIQDARKTSGLEVTDRITVVWRSTDPDLAESLRTHGTDIAAEVLALSLTEGEADPTHTDAELGLSFALAKA</sequence>
<evidence type="ECO:0000256" key="2">
    <source>
        <dbReference type="ARBA" id="ARBA00022741"/>
    </source>
</evidence>
<dbReference type="PANTHER" id="PTHR42780:SF1">
    <property type="entry name" value="ISOLEUCINE--TRNA LIGASE, CYTOPLASMIC"/>
    <property type="match status" value="1"/>
</dbReference>
<dbReference type="Pfam" id="PF08264">
    <property type="entry name" value="Anticodon_1"/>
    <property type="match status" value="1"/>
</dbReference>
<evidence type="ECO:0000259" key="9">
    <source>
        <dbReference type="Pfam" id="PF00133"/>
    </source>
</evidence>
<comment type="function">
    <text evidence="6 8">Catalyzes the attachment of isoleucine to tRNA(Ile). As IleRS can inadvertently accommodate and process structurally similar amino acids such as valine, to avoid such errors it has two additional distinct tRNA(Ile)-dependent editing activities. One activity is designated as 'pretransfer' editing and involves the hydrolysis of activated Val-AMP. The other activity is designated 'posttransfer' editing and involves deacylation of mischarged Val-tRNA(Ile).</text>
</comment>
<evidence type="ECO:0000313" key="12">
    <source>
        <dbReference type="Proteomes" id="UP001501237"/>
    </source>
</evidence>
<comment type="cofactor">
    <cofactor evidence="8">
        <name>Zn(2+)</name>
        <dbReference type="ChEBI" id="CHEBI:29105"/>
    </cofactor>
</comment>
<keyword evidence="8" id="KW-0963">Cytoplasm</keyword>
<dbReference type="Gene3D" id="3.90.740.10">
    <property type="entry name" value="Valyl/Leucyl/Isoleucyl-tRNA synthetase, editing domain"/>
    <property type="match status" value="1"/>
</dbReference>
<dbReference type="NCBIfam" id="TIGR00392">
    <property type="entry name" value="ileS"/>
    <property type="match status" value="1"/>
</dbReference>
<protein>
    <recommendedName>
        <fullName evidence="8">Isoleucine--tRNA ligase</fullName>
        <ecNumber evidence="8">6.1.1.5</ecNumber>
    </recommendedName>
    <alternativeName>
        <fullName evidence="8">Isoleucyl-tRNA synthetase</fullName>
        <shortName evidence="8">IleRS</shortName>
    </alternativeName>
</protein>
<feature type="short sequence motif" description="'KMSKS' region" evidence="8">
    <location>
        <begin position="595"/>
        <end position="599"/>
    </location>
</feature>
<dbReference type="RefSeq" id="WP_344836351.1">
    <property type="nucleotide sequence ID" value="NZ_BAAAUV010000025.1"/>
</dbReference>
<keyword evidence="5 8" id="KW-0030">Aminoacyl-tRNA synthetase</keyword>
<evidence type="ECO:0000259" key="10">
    <source>
        <dbReference type="Pfam" id="PF08264"/>
    </source>
</evidence>
<evidence type="ECO:0000256" key="8">
    <source>
        <dbReference type="HAMAP-Rule" id="MF_02003"/>
    </source>
</evidence>
<dbReference type="Gene3D" id="3.40.50.620">
    <property type="entry name" value="HUPs"/>
    <property type="match status" value="2"/>
</dbReference>
<comment type="domain">
    <text evidence="8">IleRS has two distinct active sites: one for aminoacylation and one for editing. The misactivated valine is translocated from the active site to the editing site, which sterically excludes the correctly activated isoleucine. The single editing site contains two valyl binding pockets, one specific for each substrate (Val-AMP or Val-tRNA(Ile)).</text>
</comment>
<keyword evidence="2 8" id="KW-0547">Nucleotide-binding</keyword>
<keyword evidence="4 8" id="KW-0648">Protein biosynthesis</keyword>
<dbReference type="SUPFAM" id="SSF50677">
    <property type="entry name" value="ValRS/IleRS/LeuRS editing domain"/>
    <property type="match status" value="1"/>
</dbReference>
<dbReference type="CDD" id="cd07961">
    <property type="entry name" value="Anticodon_Ia_Ile_ABEc"/>
    <property type="match status" value="1"/>
</dbReference>
<feature type="domain" description="Methionyl/Valyl/Leucyl/Isoleucyl-tRNA synthetase anticodon-binding" evidence="10">
    <location>
        <begin position="689"/>
        <end position="834"/>
    </location>
</feature>
<dbReference type="SUPFAM" id="SSF47323">
    <property type="entry name" value="Anticodon-binding domain of a subclass of class I aminoacyl-tRNA synthetases"/>
    <property type="match status" value="1"/>
</dbReference>
<evidence type="ECO:0000313" key="11">
    <source>
        <dbReference type="EMBL" id="GAA3233937.1"/>
    </source>
</evidence>
<feature type="short sequence motif" description="'HIGH' region" evidence="8">
    <location>
        <begin position="49"/>
        <end position="59"/>
    </location>
</feature>
<dbReference type="PRINTS" id="PR00984">
    <property type="entry name" value="TRNASYNTHILE"/>
</dbReference>
<dbReference type="InterPro" id="IPR013155">
    <property type="entry name" value="M/V/L/I-tRNA-synth_anticd-bd"/>
</dbReference>
<accession>A0ABP6QIS1</accession>
<dbReference type="PANTHER" id="PTHR42780">
    <property type="entry name" value="SOLEUCYL-TRNA SYNTHETASE"/>
    <property type="match status" value="1"/>
</dbReference>
<name>A0ABP6QIS1_9ACTN</name>
<keyword evidence="8" id="KW-0479">Metal-binding</keyword>
<comment type="similarity">
    <text evidence="8">Belongs to the class-I aminoacyl-tRNA synthetase family. IleS type 2 subfamily.</text>
</comment>
<keyword evidence="3 8" id="KW-0067">ATP-binding</keyword>
<dbReference type="Pfam" id="PF00133">
    <property type="entry name" value="tRNA-synt_1"/>
    <property type="match status" value="1"/>
</dbReference>
<evidence type="ECO:0000256" key="1">
    <source>
        <dbReference type="ARBA" id="ARBA00022598"/>
    </source>
</evidence>
<keyword evidence="12" id="KW-1185">Reference proteome</keyword>
<dbReference type="InterPro" id="IPR009080">
    <property type="entry name" value="tRNAsynth_Ia_anticodon-bd"/>
</dbReference>
<comment type="caution">
    <text evidence="11">The sequence shown here is derived from an EMBL/GenBank/DDBJ whole genome shotgun (WGS) entry which is preliminary data.</text>
</comment>
<evidence type="ECO:0000256" key="5">
    <source>
        <dbReference type="ARBA" id="ARBA00023146"/>
    </source>
</evidence>
<proteinExistence type="inferred from homology"/>
<gene>
    <name evidence="8 11" type="primary">ileS</name>
    <name evidence="11" type="ORF">GCM10010468_66790</name>
</gene>
<feature type="binding site" evidence="8">
    <location>
        <position position="598"/>
    </location>
    <ligand>
        <name>ATP</name>
        <dbReference type="ChEBI" id="CHEBI:30616"/>
    </ligand>
</feature>
<dbReference type="InterPro" id="IPR023586">
    <property type="entry name" value="Ile-tRNA-ligase_type2"/>
</dbReference>
<dbReference type="InterPro" id="IPR002300">
    <property type="entry name" value="aa-tRNA-synth_Ia"/>
</dbReference>
<comment type="subcellular location">
    <subcellularLocation>
        <location evidence="8">Cytoplasm</location>
    </subcellularLocation>
</comment>
<dbReference type="EC" id="6.1.1.5" evidence="8"/>
<keyword evidence="1 8" id="KW-0436">Ligase</keyword>
<dbReference type="Proteomes" id="UP001501237">
    <property type="component" value="Unassembled WGS sequence"/>
</dbReference>
<organism evidence="11 12">
    <name type="scientific">Actinocorallia longicatena</name>
    <dbReference type="NCBI Taxonomy" id="111803"/>
    <lineage>
        <taxon>Bacteria</taxon>
        <taxon>Bacillati</taxon>
        <taxon>Actinomycetota</taxon>
        <taxon>Actinomycetes</taxon>
        <taxon>Streptosporangiales</taxon>
        <taxon>Thermomonosporaceae</taxon>
        <taxon>Actinocorallia</taxon>
    </lineage>
</organism>
<keyword evidence="8" id="KW-0862">Zinc</keyword>
<dbReference type="EMBL" id="BAAAUV010000025">
    <property type="protein sequence ID" value="GAA3233937.1"/>
    <property type="molecule type" value="Genomic_DNA"/>
</dbReference>
<evidence type="ECO:0000256" key="3">
    <source>
        <dbReference type="ARBA" id="ARBA00022840"/>
    </source>
</evidence>
<dbReference type="Pfam" id="PF19302">
    <property type="entry name" value="DUF5915"/>
    <property type="match status" value="1"/>
</dbReference>
<dbReference type="InterPro" id="IPR033709">
    <property type="entry name" value="Anticodon_Ile_ABEc"/>
</dbReference>